<sequence>MTDQTREENDAKLAAVEARGEVRSANLDMTMKTGFAELRIEMERLRSEMHQSIANLIKWGCALSLAIVGTTVGLLHLIGKAS</sequence>
<dbReference type="Proteomes" id="UP001204621">
    <property type="component" value="Unassembled WGS sequence"/>
</dbReference>
<feature type="transmembrane region" description="Helical" evidence="1">
    <location>
        <begin position="56"/>
        <end position="78"/>
    </location>
</feature>
<name>A0ABT2D0Y7_9BURK</name>
<accession>A0ABT2D0Y7</accession>
<keyword evidence="1" id="KW-0812">Transmembrane</keyword>
<comment type="caution">
    <text evidence="2">The sequence shown here is derived from an EMBL/GenBank/DDBJ whole genome shotgun (WGS) entry which is preliminary data.</text>
</comment>
<evidence type="ECO:0000313" key="2">
    <source>
        <dbReference type="EMBL" id="MCS0659893.1"/>
    </source>
</evidence>
<dbReference type="RefSeq" id="WP_258813085.1">
    <property type="nucleotide sequence ID" value="NZ_JANUGU010000006.1"/>
</dbReference>
<organism evidence="2 3">
    <name type="scientific">Massilia terrae</name>
    <dbReference type="NCBI Taxonomy" id="1811224"/>
    <lineage>
        <taxon>Bacteria</taxon>
        <taxon>Pseudomonadati</taxon>
        <taxon>Pseudomonadota</taxon>
        <taxon>Betaproteobacteria</taxon>
        <taxon>Burkholderiales</taxon>
        <taxon>Oxalobacteraceae</taxon>
        <taxon>Telluria group</taxon>
        <taxon>Massilia</taxon>
    </lineage>
</organism>
<evidence type="ECO:0000256" key="1">
    <source>
        <dbReference type="SAM" id="Phobius"/>
    </source>
</evidence>
<reference evidence="2 3" key="1">
    <citation type="submission" date="2022-08" db="EMBL/GenBank/DDBJ databases">
        <title>Reclassification of Massilia species as members of the genera Telluria, Duganella, Pseudoduganella, Mokoshia gen. nov. and Zemynaea gen. nov. using orthogonal and non-orthogonal genome-based approaches.</title>
        <authorList>
            <person name="Bowman J.P."/>
        </authorList>
    </citation>
    <scope>NUCLEOTIDE SEQUENCE [LARGE SCALE GENOMIC DNA]</scope>
    <source>
        <strain evidence="2 3">JCM 31606</strain>
    </source>
</reference>
<protein>
    <recommendedName>
        <fullName evidence="4">DUF1640 domain-containing protein</fullName>
    </recommendedName>
</protein>
<evidence type="ECO:0000313" key="3">
    <source>
        <dbReference type="Proteomes" id="UP001204621"/>
    </source>
</evidence>
<keyword evidence="3" id="KW-1185">Reference proteome</keyword>
<keyword evidence="1" id="KW-0472">Membrane</keyword>
<evidence type="ECO:0008006" key="4">
    <source>
        <dbReference type="Google" id="ProtNLM"/>
    </source>
</evidence>
<dbReference type="EMBL" id="JANUGU010000006">
    <property type="protein sequence ID" value="MCS0659893.1"/>
    <property type="molecule type" value="Genomic_DNA"/>
</dbReference>
<gene>
    <name evidence="2" type="ORF">NX778_17610</name>
</gene>
<proteinExistence type="predicted"/>
<keyword evidence="1" id="KW-1133">Transmembrane helix</keyword>